<dbReference type="AlphaFoldDB" id="A0A642UCU6"/>
<dbReference type="PROSITE" id="PS50904">
    <property type="entry name" value="PRELI_MSF1"/>
    <property type="match status" value="1"/>
</dbReference>
<dbReference type="PANTHER" id="PTHR11158">
    <property type="entry name" value="MSF1/PX19 RELATED"/>
    <property type="match status" value="1"/>
</dbReference>
<evidence type="ECO:0000259" key="1">
    <source>
        <dbReference type="PROSITE" id="PS50904"/>
    </source>
</evidence>
<dbReference type="InterPro" id="IPR037365">
    <property type="entry name" value="Slowmo/Ups"/>
</dbReference>
<protein>
    <recommendedName>
        <fullName evidence="1">PRELI/MSF1 domain-containing protein</fullName>
    </recommendedName>
</protein>
<reference evidence="2 3" key="1">
    <citation type="submission" date="2019-07" db="EMBL/GenBank/DDBJ databases">
        <title>Genome assembly of two rare yeast pathogens: Diutina rugosa and Trichomonascus ciferrii.</title>
        <authorList>
            <person name="Mixao V."/>
            <person name="Saus E."/>
            <person name="Hansen A."/>
            <person name="Lass-Flor C."/>
            <person name="Gabaldon T."/>
        </authorList>
    </citation>
    <scope>NUCLEOTIDE SEQUENCE [LARGE SCALE GENOMIC DNA]</scope>
    <source>
        <strain evidence="2 3">CBS 613</strain>
    </source>
</reference>
<evidence type="ECO:0000313" key="2">
    <source>
        <dbReference type="EMBL" id="KAA8896821.1"/>
    </source>
</evidence>
<feature type="domain" description="PRELI/MSF1" evidence="1">
    <location>
        <begin position="1"/>
        <end position="175"/>
    </location>
</feature>
<accession>A0A642UCU6</accession>
<dbReference type="VEuPathDB" id="FungiDB:DIURU_005561"/>
<keyword evidence="3" id="KW-1185">Reference proteome</keyword>
<dbReference type="Pfam" id="PF04707">
    <property type="entry name" value="PRELI"/>
    <property type="match status" value="1"/>
</dbReference>
<name>A0A642UCU6_DIURU</name>
<dbReference type="OrthoDB" id="407630at2759"/>
<dbReference type="GeneID" id="54784212"/>
<dbReference type="InterPro" id="IPR006797">
    <property type="entry name" value="PRELI/MSF1_dom"/>
</dbReference>
<gene>
    <name evidence="2" type="ORF">DIURU_005561</name>
</gene>
<proteinExistence type="predicted"/>
<dbReference type="Proteomes" id="UP000449547">
    <property type="component" value="Unassembled WGS sequence"/>
</dbReference>
<evidence type="ECO:0000313" key="3">
    <source>
        <dbReference type="Proteomes" id="UP000449547"/>
    </source>
</evidence>
<organism evidence="2 3">
    <name type="scientific">Diutina rugosa</name>
    <name type="common">Yeast</name>
    <name type="synonym">Candida rugosa</name>
    <dbReference type="NCBI Taxonomy" id="5481"/>
    <lineage>
        <taxon>Eukaryota</taxon>
        <taxon>Fungi</taxon>
        <taxon>Dikarya</taxon>
        <taxon>Ascomycota</taxon>
        <taxon>Saccharomycotina</taxon>
        <taxon>Pichiomycetes</taxon>
        <taxon>Debaryomycetaceae</taxon>
        <taxon>Diutina</taxon>
    </lineage>
</organism>
<dbReference type="EMBL" id="SWFT01000162">
    <property type="protein sequence ID" value="KAA8896821.1"/>
    <property type="molecule type" value="Genomic_DNA"/>
</dbReference>
<comment type="caution">
    <text evidence="2">The sequence shown here is derived from an EMBL/GenBank/DDBJ whole genome shotgun (WGS) entry which is preliminary data.</text>
</comment>
<dbReference type="RefSeq" id="XP_034009617.1">
    <property type="nucleotide sequence ID" value="XM_034158557.1"/>
</dbReference>
<dbReference type="GO" id="GO:0005758">
    <property type="term" value="C:mitochondrial intermembrane space"/>
    <property type="evidence" value="ECO:0007669"/>
    <property type="project" value="InterPro"/>
</dbReference>
<dbReference type="OMA" id="YCPWNEK"/>
<sequence>MKFFESQHHFDYPWNQVTAANWRKYPNEMAPHVVSVDVLSRSVDPKSKVLRTERLIGCKQGVPRWLSIIVGGQEMSYVREVSEVDLTNQTLVMKSSNMTMNHLLLVNETVIYRPDPDFPEGRTLFQQHAEITAYASISRLCDKIEKWAVERFGQNAATGKLAFEGVCDKLCQKWNESEKLVTEVADDVSNVAGGIVNQVRQLGWINNH</sequence>